<dbReference type="GO" id="GO:0060237">
    <property type="term" value="P:regulation of fungal-type cell wall organization"/>
    <property type="evidence" value="ECO:0007669"/>
    <property type="project" value="UniProtKB-ARBA"/>
</dbReference>
<keyword evidence="4 10" id="KW-0067">ATP-binding</keyword>
<evidence type="ECO:0000256" key="3">
    <source>
        <dbReference type="ARBA" id="ARBA00022777"/>
    </source>
</evidence>
<evidence type="ECO:0000313" key="13">
    <source>
        <dbReference type="EMBL" id="QID82558.1"/>
    </source>
</evidence>
<dbReference type="GO" id="GO:0005934">
    <property type="term" value="C:cellular bud tip"/>
    <property type="evidence" value="ECO:0007669"/>
    <property type="project" value="UniProtKB-ARBA"/>
</dbReference>
<dbReference type="GO" id="GO:0005935">
    <property type="term" value="C:cellular bud neck"/>
    <property type="evidence" value="ECO:0007669"/>
    <property type="project" value="UniProtKB-ARBA"/>
</dbReference>
<reference evidence="13 14" key="1">
    <citation type="journal article" date="2019" name="BMC Genomics">
        <title>Chromosome level assembly and comparative genome analysis confirm lager-brewing yeasts originated from a single hybridization.</title>
        <authorList>
            <person name="Salazar A.N."/>
            <person name="Gorter de Vries A.R."/>
            <person name="van den Broek M."/>
            <person name="Brouwers N."/>
            <person name="de la Torre Cortes P."/>
            <person name="Kuijpers N.G.A."/>
            <person name="Daran J.G."/>
            <person name="Abeel T."/>
        </authorList>
    </citation>
    <scope>NUCLEOTIDE SEQUENCE [LARGE SCALE GENOMIC DNA]</scope>
    <source>
        <strain evidence="13 14">CBS 1483</strain>
    </source>
</reference>
<evidence type="ECO:0000256" key="2">
    <source>
        <dbReference type="ARBA" id="ARBA00022741"/>
    </source>
</evidence>
<dbReference type="PANTHER" id="PTHR48013:SF6">
    <property type="entry name" value="MAP KINASE KINASE MKK1_SSP32-RELATED"/>
    <property type="match status" value="1"/>
</dbReference>
<feature type="compositionally biased region" description="Low complexity" evidence="11">
    <location>
        <begin position="48"/>
        <end position="66"/>
    </location>
</feature>
<comment type="catalytic activity">
    <reaction evidence="8">
        <text>L-threonyl-[protein] + ATP = O-phospho-L-threonyl-[protein] + ADP + H(+)</text>
        <dbReference type="Rhea" id="RHEA:46608"/>
        <dbReference type="Rhea" id="RHEA-COMP:11060"/>
        <dbReference type="Rhea" id="RHEA-COMP:11605"/>
        <dbReference type="ChEBI" id="CHEBI:15378"/>
        <dbReference type="ChEBI" id="CHEBI:30013"/>
        <dbReference type="ChEBI" id="CHEBI:30616"/>
        <dbReference type="ChEBI" id="CHEBI:61977"/>
        <dbReference type="ChEBI" id="CHEBI:456216"/>
        <dbReference type="EC" id="2.7.12.2"/>
    </reaction>
</comment>
<dbReference type="InterPro" id="IPR017441">
    <property type="entry name" value="Protein_kinase_ATP_BS"/>
</dbReference>
<feature type="region of interest" description="Disordered" evidence="11">
    <location>
        <begin position="130"/>
        <end position="158"/>
    </location>
</feature>
<dbReference type="InterPro" id="IPR000719">
    <property type="entry name" value="Prot_kinase_dom"/>
</dbReference>
<keyword evidence="2 10" id="KW-0547">Nucleotide-binding</keyword>
<feature type="compositionally biased region" description="Polar residues" evidence="11">
    <location>
        <begin position="35"/>
        <end position="47"/>
    </location>
</feature>
<dbReference type="OrthoDB" id="10252354at2759"/>
<evidence type="ECO:0000256" key="5">
    <source>
        <dbReference type="ARBA" id="ARBA00038035"/>
    </source>
</evidence>
<accession>A0A6C1DZP5</accession>
<evidence type="ECO:0000256" key="10">
    <source>
        <dbReference type="PROSITE-ProRule" id="PRU10141"/>
    </source>
</evidence>
<feature type="compositionally biased region" description="Polar residues" evidence="11">
    <location>
        <begin position="131"/>
        <end position="158"/>
    </location>
</feature>
<dbReference type="FunFam" id="1.10.510.10:FF:000263">
    <property type="entry name" value="MAP kinase skh1/pek1"/>
    <property type="match status" value="1"/>
</dbReference>
<keyword evidence="3 13" id="KW-0418">Kinase</keyword>
<evidence type="ECO:0000256" key="4">
    <source>
        <dbReference type="ARBA" id="ARBA00022840"/>
    </source>
</evidence>
<dbReference type="Gene3D" id="3.30.200.20">
    <property type="entry name" value="Phosphorylase Kinase, domain 1"/>
    <property type="match status" value="1"/>
</dbReference>
<evidence type="ECO:0000256" key="9">
    <source>
        <dbReference type="ARBA" id="ARBA00051693"/>
    </source>
</evidence>
<keyword evidence="1" id="KW-0808">Transferase</keyword>
<feature type="region of interest" description="Disordered" evidence="11">
    <location>
        <begin position="1"/>
        <end position="21"/>
    </location>
</feature>
<dbReference type="FunFam" id="3.30.200.20:FF:000294">
    <property type="entry name" value="Map kinase kinase"/>
    <property type="match status" value="1"/>
</dbReference>
<feature type="compositionally biased region" description="Polar residues" evidence="11">
    <location>
        <begin position="67"/>
        <end position="79"/>
    </location>
</feature>
<dbReference type="EMBL" id="CP048996">
    <property type="protein sequence ID" value="QID82558.1"/>
    <property type="molecule type" value="Genomic_DNA"/>
</dbReference>
<dbReference type="PANTHER" id="PTHR48013">
    <property type="entry name" value="DUAL SPECIFICITY MITOGEN-ACTIVATED PROTEIN KINASE KINASE 5-RELATED"/>
    <property type="match status" value="1"/>
</dbReference>
<dbReference type="PROSITE" id="PS50011">
    <property type="entry name" value="PROTEIN_KINASE_DOM"/>
    <property type="match status" value="1"/>
</dbReference>
<dbReference type="Proteomes" id="UP000501346">
    <property type="component" value="Chromosome ScXV-ScXI"/>
</dbReference>
<evidence type="ECO:0000313" key="14">
    <source>
        <dbReference type="Proteomes" id="UP000501346"/>
    </source>
</evidence>
<evidence type="ECO:0000256" key="7">
    <source>
        <dbReference type="ARBA" id="ARBA00049014"/>
    </source>
</evidence>
<evidence type="ECO:0000256" key="11">
    <source>
        <dbReference type="SAM" id="MobiDB-lite"/>
    </source>
</evidence>
<evidence type="ECO:0000256" key="1">
    <source>
        <dbReference type="ARBA" id="ARBA00022679"/>
    </source>
</evidence>
<dbReference type="SMART" id="SM00220">
    <property type="entry name" value="S_TKc"/>
    <property type="match status" value="1"/>
</dbReference>
<dbReference type="PROSITE" id="PS00107">
    <property type="entry name" value="PROTEIN_KINASE_ATP"/>
    <property type="match status" value="1"/>
</dbReference>
<feature type="domain" description="Protein kinase" evidence="12">
    <location>
        <begin position="221"/>
        <end position="488"/>
    </location>
</feature>
<organism evidence="13 14">
    <name type="scientific">Saccharomyces pastorianus</name>
    <name type="common">Lager yeast</name>
    <name type="synonym">Saccharomyces cerevisiae x Saccharomyces eubayanus</name>
    <dbReference type="NCBI Taxonomy" id="27292"/>
    <lineage>
        <taxon>Eukaryota</taxon>
        <taxon>Fungi</taxon>
        <taxon>Dikarya</taxon>
        <taxon>Ascomycota</taxon>
        <taxon>Saccharomycotina</taxon>
        <taxon>Saccharomycetes</taxon>
        <taxon>Saccharomycetales</taxon>
        <taxon>Saccharomycetaceae</taxon>
        <taxon>Saccharomyces</taxon>
    </lineage>
</organism>
<dbReference type="InterPro" id="IPR011009">
    <property type="entry name" value="Kinase-like_dom_sf"/>
</dbReference>
<dbReference type="InterPro" id="IPR008271">
    <property type="entry name" value="Ser/Thr_kinase_AS"/>
</dbReference>
<dbReference type="AlphaFoldDB" id="A0A6C1DZP5"/>
<feature type="region of interest" description="Disordered" evidence="11">
    <location>
        <begin position="35"/>
        <end position="95"/>
    </location>
</feature>
<dbReference type="Gene3D" id="1.10.510.10">
    <property type="entry name" value="Transferase(Phosphotransferase) domain 1"/>
    <property type="match status" value="1"/>
</dbReference>
<evidence type="ECO:0000259" key="12">
    <source>
        <dbReference type="PROSITE" id="PS50011"/>
    </source>
</evidence>
<dbReference type="GO" id="GO:0043332">
    <property type="term" value="C:mating projection tip"/>
    <property type="evidence" value="ECO:0007669"/>
    <property type="project" value="UniProtKB-ARBA"/>
</dbReference>
<evidence type="ECO:0000256" key="6">
    <source>
        <dbReference type="ARBA" id="ARBA00038999"/>
    </source>
</evidence>
<gene>
    <name evidence="13" type="primary">MKK1_1</name>
    <name evidence="13" type="ORF">GRS66_004985</name>
</gene>
<keyword evidence="14" id="KW-1185">Reference proteome</keyword>
<dbReference type="PROSITE" id="PS00108">
    <property type="entry name" value="PROTEIN_KINASE_ST"/>
    <property type="match status" value="1"/>
</dbReference>
<feature type="binding site" evidence="10">
    <location>
        <position position="250"/>
    </location>
    <ligand>
        <name>ATP</name>
        <dbReference type="ChEBI" id="CHEBI:30616"/>
    </ligand>
</feature>
<comment type="similarity">
    <text evidence="5">Belongs to the protein kinase superfamily. STE Ser/Thr protein kinase family. MAP kinase kinase subfamily.</text>
</comment>
<dbReference type="SUPFAM" id="SSF56112">
    <property type="entry name" value="Protein kinase-like (PK-like)"/>
    <property type="match status" value="1"/>
</dbReference>
<comment type="catalytic activity">
    <reaction evidence="7">
        <text>L-seryl-[protein] + ATP = O-phospho-L-seryl-[protein] + ADP + H(+)</text>
        <dbReference type="Rhea" id="RHEA:17989"/>
        <dbReference type="Rhea" id="RHEA-COMP:9863"/>
        <dbReference type="Rhea" id="RHEA-COMP:11604"/>
        <dbReference type="ChEBI" id="CHEBI:15378"/>
        <dbReference type="ChEBI" id="CHEBI:29999"/>
        <dbReference type="ChEBI" id="CHEBI:30616"/>
        <dbReference type="ChEBI" id="CHEBI:83421"/>
        <dbReference type="ChEBI" id="CHEBI:456216"/>
        <dbReference type="EC" id="2.7.12.2"/>
    </reaction>
</comment>
<sequence>MASLFRPPESAKCNPNSPRLKLPLLRNNQVDENNIYLTSNGSSTTAYSSHTPEPLTSSTSTLFSQTRLHPSDSSMTLNTMKKRPAPPSLPSLSINSQSKCKTLPELVPIADVSDGKHDLGLKQRVIAENELSGNSDLTPSSMASPFSHTNTSSPYLRNDLSNSVGSDFSNLISAYEQSSSPIKSSSQPKSSSESYIDLNSVRDVDQLDENGWKYANLKDRIETLGILGEGAGGSVSKCKLKNGSKIFALKVINTLNTDPEYQKQIFRELQFNRSFQSEYIVRYYGMFTDDENSSIYIAMEYMGGRSLDAIYKNLLERGGRISEKVLGKIAEAVLRGLSYLHEKKVIHRDIKPQNILLNENGQVKLCDFGVSGEAVNSLATTFTGTSFYMAPERIQGQPYSVTSDVWSLGLTILEVANGKFPCSSEKMAANIAPFELLMWILTFTPELKDEPESNIIWSPSFKSFIDYCLKKDSRERPSPRQMINHPWIKGQMKKKVNMEKFVRKCWKD</sequence>
<dbReference type="EC" id="2.7.12.2" evidence="6"/>
<name>A0A6C1DZP5_SACPS</name>
<dbReference type="GO" id="GO:0005524">
    <property type="term" value="F:ATP binding"/>
    <property type="evidence" value="ECO:0007669"/>
    <property type="project" value="UniProtKB-UniRule"/>
</dbReference>
<evidence type="ECO:0000256" key="8">
    <source>
        <dbReference type="ARBA" id="ARBA00049299"/>
    </source>
</evidence>
<dbReference type="GO" id="GO:0004708">
    <property type="term" value="F:MAP kinase kinase activity"/>
    <property type="evidence" value="ECO:0007669"/>
    <property type="project" value="UniProtKB-EC"/>
</dbReference>
<dbReference type="GO" id="GO:0000425">
    <property type="term" value="P:pexophagy"/>
    <property type="evidence" value="ECO:0007669"/>
    <property type="project" value="UniProtKB-ARBA"/>
</dbReference>
<protein>
    <recommendedName>
        <fullName evidence="6">mitogen-activated protein kinase kinase</fullName>
        <ecNumber evidence="6">2.7.12.2</ecNumber>
    </recommendedName>
</protein>
<proteinExistence type="inferred from homology"/>
<dbReference type="Pfam" id="PF00069">
    <property type="entry name" value="Pkinase"/>
    <property type="match status" value="1"/>
</dbReference>
<dbReference type="GO" id="GO:0000196">
    <property type="term" value="P:cell integrity MAPK cascade"/>
    <property type="evidence" value="ECO:0007669"/>
    <property type="project" value="TreeGrafter"/>
</dbReference>
<comment type="catalytic activity">
    <reaction evidence="9">
        <text>L-tyrosyl-[protein] + ATP = O-phospho-L-tyrosyl-[protein] + ADP + H(+)</text>
        <dbReference type="Rhea" id="RHEA:10596"/>
        <dbReference type="Rhea" id="RHEA-COMP:10136"/>
        <dbReference type="Rhea" id="RHEA-COMP:20101"/>
        <dbReference type="ChEBI" id="CHEBI:15378"/>
        <dbReference type="ChEBI" id="CHEBI:30616"/>
        <dbReference type="ChEBI" id="CHEBI:46858"/>
        <dbReference type="ChEBI" id="CHEBI:61978"/>
        <dbReference type="ChEBI" id="CHEBI:456216"/>
        <dbReference type="EC" id="2.7.12.2"/>
    </reaction>
</comment>